<dbReference type="AlphaFoldDB" id="A0A9W8CUR3"/>
<organism evidence="1 2">
    <name type="scientific">Coemansia biformis</name>
    <dbReference type="NCBI Taxonomy" id="1286918"/>
    <lineage>
        <taxon>Eukaryota</taxon>
        <taxon>Fungi</taxon>
        <taxon>Fungi incertae sedis</taxon>
        <taxon>Zoopagomycota</taxon>
        <taxon>Kickxellomycotina</taxon>
        <taxon>Kickxellomycetes</taxon>
        <taxon>Kickxellales</taxon>
        <taxon>Kickxellaceae</taxon>
        <taxon>Coemansia</taxon>
    </lineage>
</organism>
<protein>
    <submittedName>
        <fullName evidence="1">Uncharacterized protein</fullName>
    </submittedName>
</protein>
<proteinExistence type="predicted"/>
<accession>A0A9W8CUR3</accession>
<reference evidence="1" key="1">
    <citation type="submission" date="2022-07" db="EMBL/GenBank/DDBJ databases">
        <title>Phylogenomic reconstructions and comparative analyses of Kickxellomycotina fungi.</title>
        <authorList>
            <person name="Reynolds N.K."/>
            <person name="Stajich J.E."/>
            <person name="Barry K."/>
            <person name="Grigoriev I.V."/>
            <person name="Crous P."/>
            <person name="Smith M.E."/>
        </authorList>
    </citation>
    <scope>NUCLEOTIDE SEQUENCE</scope>
    <source>
        <strain evidence="1">BCRC 34381</strain>
    </source>
</reference>
<evidence type="ECO:0000313" key="2">
    <source>
        <dbReference type="Proteomes" id="UP001143981"/>
    </source>
</evidence>
<name>A0A9W8CUR3_9FUNG</name>
<dbReference type="OrthoDB" id="5647636at2759"/>
<sequence>MSETYLLKVTFSRALSVSIDHVVIHVGMGDNPVRITQEINKMLATYGCAPLSDLSFRIANTSSGRSKLVSGYQTLLSVSFAPKKDPSNMVNTAIAYRASEARSSDCLIL</sequence>
<gene>
    <name evidence="1" type="ORF">LPJ61_005771</name>
</gene>
<dbReference type="EMBL" id="JANBOI010002151">
    <property type="protein sequence ID" value="KAJ1724137.1"/>
    <property type="molecule type" value="Genomic_DNA"/>
</dbReference>
<dbReference type="Proteomes" id="UP001143981">
    <property type="component" value="Unassembled WGS sequence"/>
</dbReference>
<comment type="caution">
    <text evidence="1">The sequence shown here is derived from an EMBL/GenBank/DDBJ whole genome shotgun (WGS) entry which is preliminary data.</text>
</comment>
<keyword evidence="2" id="KW-1185">Reference proteome</keyword>
<evidence type="ECO:0000313" key="1">
    <source>
        <dbReference type="EMBL" id="KAJ1724137.1"/>
    </source>
</evidence>